<dbReference type="InterPro" id="IPR011990">
    <property type="entry name" value="TPR-like_helical_dom_sf"/>
</dbReference>
<evidence type="ECO:0000313" key="3">
    <source>
        <dbReference type="Proteomes" id="UP000229329"/>
    </source>
</evidence>
<sequence>MKLIRLLPLLLTTATFFSLPQTALATEFDSSLTQQTLKKAQQGDVEEQYFICIAYEPDSKQADVTKNEHEAIEWCKKAAEQGHIGAISNLAHLYIKQKKFSLAFPLWQQLSYKSIDDYIAYEKTRIYNRGQDENNIRLIANAYQAEHRFNLAIAYLNGYGTEQDYKKAKYWAVKIVNENHNRIGFTILGNLYQYGRAVRLDKYKAIELYGEACNGGHQYACDQYRKLKELDH</sequence>
<dbReference type="InterPro" id="IPR006597">
    <property type="entry name" value="Sel1-like"/>
</dbReference>
<keyword evidence="1" id="KW-0732">Signal</keyword>
<dbReference type="SUPFAM" id="SSF81901">
    <property type="entry name" value="HCP-like"/>
    <property type="match status" value="2"/>
</dbReference>
<evidence type="ECO:0008006" key="4">
    <source>
        <dbReference type="Google" id="ProtNLM"/>
    </source>
</evidence>
<comment type="caution">
    <text evidence="2">The sequence shown here is derived from an EMBL/GenBank/DDBJ whole genome shotgun (WGS) entry which is preliminary data.</text>
</comment>
<proteinExistence type="predicted"/>
<dbReference type="Pfam" id="PF08238">
    <property type="entry name" value="Sel1"/>
    <property type="match status" value="3"/>
</dbReference>
<accession>A0A2M8RZM7</accession>
<dbReference type="RefSeq" id="WP_100289803.1">
    <property type="nucleotide sequence ID" value="NZ_PHHA01000038.1"/>
</dbReference>
<evidence type="ECO:0000313" key="2">
    <source>
        <dbReference type="EMBL" id="PJG84328.1"/>
    </source>
</evidence>
<dbReference type="Proteomes" id="UP000229329">
    <property type="component" value="Unassembled WGS sequence"/>
</dbReference>
<dbReference type="AlphaFoldDB" id="A0A2M8RZM7"/>
<reference evidence="2 3" key="1">
    <citation type="submission" date="2017-11" db="EMBL/GenBank/DDBJ databases">
        <title>Reclassification of Bisgaard taxon 7 as Conservatibacter flavescens gen. nov., sp. nov.</title>
        <authorList>
            <person name="Christensen H."/>
        </authorList>
    </citation>
    <scope>NUCLEOTIDE SEQUENCE [LARGE SCALE GENOMIC DNA]</scope>
    <source>
        <strain evidence="2 3">7_4</strain>
    </source>
</reference>
<dbReference type="PANTHER" id="PTHR11102">
    <property type="entry name" value="SEL-1-LIKE PROTEIN"/>
    <property type="match status" value="1"/>
</dbReference>
<organism evidence="2 3">
    <name type="scientific">Conservatibacter flavescens</name>
    <dbReference type="NCBI Taxonomy" id="28161"/>
    <lineage>
        <taxon>Bacteria</taxon>
        <taxon>Pseudomonadati</taxon>
        <taxon>Pseudomonadota</taxon>
        <taxon>Gammaproteobacteria</taxon>
        <taxon>Pasteurellales</taxon>
        <taxon>Pasteurellaceae</taxon>
        <taxon>Conservatibacter</taxon>
    </lineage>
</organism>
<dbReference type="Gene3D" id="1.25.40.10">
    <property type="entry name" value="Tetratricopeptide repeat domain"/>
    <property type="match status" value="2"/>
</dbReference>
<name>A0A2M8RZM7_9PAST</name>
<keyword evidence="3" id="KW-1185">Reference proteome</keyword>
<feature type="chain" id="PRO_5014702241" description="Sel1 repeat family protein" evidence="1">
    <location>
        <begin position="26"/>
        <end position="232"/>
    </location>
</feature>
<protein>
    <recommendedName>
        <fullName evidence="4">Sel1 repeat family protein</fullName>
    </recommendedName>
</protein>
<feature type="signal peptide" evidence="1">
    <location>
        <begin position="1"/>
        <end position="25"/>
    </location>
</feature>
<dbReference type="InterPro" id="IPR050767">
    <property type="entry name" value="Sel1_AlgK"/>
</dbReference>
<dbReference type="PANTHER" id="PTHR11102:SF160">
    <property type="entry name" value="ERAD-ASSOCIATED E3 UBIQUITIN-PROTEIN LIGASE COMPONENT HRD3"/>
    <property type="match status" value="1"/>
</dbReference>
<dbReference type="SMART" id="SM00671">
    <property type="entry name" value="SEL1"/>
    <property type="match status" value="3"/>
</dbReference>
<gene>
    <name evidence="2" type="ORF">CVP05_12010</name>
</gene>
<evidence type="ECO:0000256" key="1">
    <source>
        <dbReference type="SAM" id="SignalP"/>
    </source>
</evidence>
<dbReference type="OrthoDB" id="80091at2"/>
<dbReference type="EMBL" id="PHHA01000038">
    <property type="protein sequence ID" value="PJG84328.1"/>
    <property type="molecule type" value="Genomic_DNA"/>
</dbReference>